<sequence>MVCTEIFDTWKYWFVDKSTSFMTYCSECILGVVTDQLDPVLKRKCFSSLEGGASRIHSPMALPSVELRTTDVASFTLHLKQEELMAVMNIGACIDPLAHRKPDSTGALCGKGRSGCISNPYSPSTGYTSLHHKSLLSETIPRGRFHRNFKSALTAFHNVHHILSETIPRERFHRNFKSALTAFHNVHHKQWDSNLTWLQLAFNTALHESQKSTPSKVLLGYDPIQSINLEWEIFPAKWEEDSSQTPRERWERASTELKRACGVVAKRYNQSRYPVPYKVGDKVGYRVHQLNKEADGIAAKLCYRWSEPTVIKRLLTSVAVQLKDPETGLPTRKAHVTQLKPCQLTGGEGVPILRHRTTGVSQKPPREHLARSWRVFSHGKKYFSKDVMQHVSVKTLNSAEYITHRRGMVQTERFQPENEFQNNPSPESNILMLSGPTIETSFKVDSYYFPPSMYIEILGSESLPEIITRDIGGYRIRTKHMESGEGGDEQFQLNDANLPSGSTVENNYIVGHDYFPSSTEE</sequence>
<dbReference type="Gene3D" id="3.30.420.10">
    <property type="entry name" value="Ribonuclease H-like superfamily/Ribonuclease H"/>
    <property type="match status" value="1"/>
</dbReference>
<organism evidence="1">
    <name type="scientific">Timema poppense</name>
    <name type="common">Walking stick</name>
    <dbReference type="NCBI Taxonomy" id="170557"/>
    <lineage>
        <taxon>Eukaryota</taxon>
        <taxon>Metazoa</taxon>
        <taxon>Ecdysozoa</taxon>
        <taxon>Arthropoda</taxon>
        <taxon>Hexapoda</taxon>
        <taxon>Insecta</taxon>
        <taxon>Pterygota</taxon>
        <taxon>Neoptera</taxon>
        <taxon>Polyneoptera</taxon>
        <taxon>Phasmatodea</taxon>
        <taxon>Timematodea</taxon>
        <taxon>Timematoidea</taxon>
        <taxon>Timematidae</taxon>
        <taxon>Timema</taxon>
    </lineage>
</organism>
<dbReference type="AlphaFoldDB" id="A0A7R9CQL9"/>
<dbReference type="EMBL" id="OD001027">
    <property type="protein sequence ID" value="CAD7400307.1"/>
    <property type="molecule type" value="Genomic_DNA"/>
</dbReference>
<proteinExistence type="predicted"/>
<dbReference type="InterPro" id="IPR036397">
    <property type="entry name" value="RNaseH_sf"/>
</dbReference>
<dbReference type="GO" id="GO:0003676">
    <property type="term" value="F:nucleic acid binding"/>
    <property type="evidence" value="ECO:0007669"/>
    <property type="project" value="InterPro"/>
</dbReference>
<protein>
    <submittedName>
        <fullName evidence="1">Uncharacterized protein</fullName>
    </submittedName>
</protein>
<evidence type="ECO:0000313" key="1">
    <source>
        <dbReference type="EMBL" id="CAD7400307.1"/>
    </source>
</evidence>
<reference evidence="1" key="1">
    <citation type="submission" date="2020-11" db="EMBL/GenBank/DDBJ databases">
        <authorList>
            <person name="Tran Van P."/>
        </authorList>
    </citation>
    <scope>NUCLEOTIDE SEQUENCE</scope>
</reference>
<accession>A0A7R9CQL9</accession>
<gene>
    <name evidence="1" type="ORF">TPSB3V08_LOCUS2564</name>
</gene>
<name>A0A7R9CQL9_TIMPO</name>